<dbReference type="InterPro" id="IPR052350">
    <property type="entry name" value="Metallo-dep_Lactonases"/>
</dbReference>
<dbReference type="InterPro" id="IPR032466">
    <property type="entry name" value="Metal_Hydrolase"/>
</dbReference>
<sequence>MKILLKNIWELDKFEYPWPTPDLTIYKTHVIKDLVAATSSTPVKQHIFVQCLNDSPEEARDFISCISFRTEWVMSLAKDNPEIKGIVAGLDPSHPQFEERLISLKKDVPLLVGVRHILDLEPRQDYLLREDVAAGMRVLARHNLTFDLLLRPPIIEAATVLVRRVPEVRFVVDHLAKPYIAAGKLEPWRQHMTELAKYPNVYCKLSGMITEADLESWKPENFQPYIEHMVQVFGPDRLMFGSDWPVCRLAKNTDYATVYITLKKHLSHLPDEQQKKIYCTNARKFYSIV</sequence>
<proteinExistence type="inferred from homology"/>
<feature type="domain" description="Amidohydrolase-related" evidence="2">
    <location>
        <begin position="70"/>
        <end position="287"/>
    </location>
</feature>
<evidence type="ECO:0000259" key="2">
    <source>
        <dbReference type="Pfam" id="PF04909"/>
    </source>
</evidence>
<comment type="caution">
    <text evidence="3">The sequence shown here is derived from an EMBL/GenBank/DDBJ whole genome shotgun (WGS) entry which is preliminary data.</text>
</comment>
<dbReference type="EMBL" id="JAXCGZ010018993">
    <property type="protein sequence ID" value="KAK7066862.1"/>
    <property type="molecule type" value="Genomic_DNA"/>
</dbReference>
<comment type="similarity">
    <text evidence="1">Belongs to the metallo-dependent hydrolases superfamily.</text>
</comment>
<name>A0AAN9A250_HALRR</name>
<evidence type="ECO:0000313" key="4">
    <source>
        <dbReference type="Proteomes" id="UP001381693"/>
    </source>
</evidence>
<evidence type="ECO:0000256" key="1">
    <source>
        <dbReference type="ARBA" id="ARBA00038310"/>
    </source>
</evidence>
<dbReference type="AlphaFoldDB" id="A0AAN9A250"/>
<dbReference type="Proteomes" id="UP001381693">
    <property type="component" value="Unassembled WGS sequence"/>
</dbReference>
<dbReference type="Gene3D" id="3.20.20.140">
    <property type="entry name" value="Metal-dependent hydrolases"/>
    <property type="match status" value="1"/>
</dbReference>
<reference evidence="3 4" key="1">
    <citation type="submission" date="2023-11" db="EMBL/GenBank/DDBJ databases">
        <title>Halocaridina rubra genome assembly.</title>
        <authorList>
            <person name="Smith C."/>
        </authorList>
    </citation>
    <scope>NUCLEOTIDE SEQUENCE [LARGE SCALE GENOMIC DNA]</scope>
    <source>
        <strain evidence="3">EP-1</strain>
        <tissue evidence="3">Whole</tissue>
    </source>
</reference>
<protein>
    <recommendedName>
        <fullName evidence="2">Amidohydrolase-related domain-containing protein</fullName>
    </recommendedName>
</protein>
<evidence type="ECO:0000313" key="3">
    <source>
        <dbReference type="EMBL" id="KAK7066862.1"/>
    </source>
</evidence>
<dbReference type="PANTHER" id="PTHR43569">
    <property type="entry name" value="AMIDOHYDROLASE"/>
    <property type="match status" value="1"/>
</dbReference>
<accession>A0AAN9A250</accession>
<dbReference type="SUPFAM" id="SSF51556">
    <property type="entry name" value="Metallo-dependent hydrolases"/>
    <property type="match status" value="1"/>
</dbReference>
<dbReference type="PANTHER" id="PTHR43569:SF2">
    <property type="entry name" value="AMIDOHYDROLASE-RELATED DOMAIN-CONTAINING PROTEIN"/>
    <property type="match status" value="1"/>
</dbReference>
<keyword evidence="4" id="KW-1185">Reference proteome</keyword>
<gene>
    <name evidence="3" type="ORF">SK128_024506</name>
</gene>
<dbReference type="Pfam" id="PF04909">
    <property type="entry name" value="Amidohydro_2"/>
    <property type="match status" value="1"/>
</dbReference>
<dbReference type="InterPro" id="IPR006680">
    <property type="entry name" value="Amidohydro-rel"/>
</dbReference>
<dbReference type="GO" id="GO:0016787">
    <property type="term" value="F:hydrolase activity"/>
    <property type="evidence" value="ECO:0007669"/>
    <property type="project" value="InterPro"/>
</dbReference>
<organism evidence="3 4">
    <name type="scientific">Halocaridina rubra</name>
    <name type="common">Hawaiian red shrimp</name>
    <dbReference type="NCBI Taxonomy" id="373956"/>
    <lineage>
        <taxon>Eukaryota</taxon>
        <taxon>Metazoa</taxon>
        <taxon>Ecdysozoa</taxon>
        <taxon>Arthropoda</taxon>
        <taxon>Crustacea</taxon>
        <taxon>Multicrustacea</taxon>
        <taxon>Malacostraca</taxon>
        <taxon>Eumalacostraca</taxon>
        <taxon>Eucarida</taxon>
        <taxon>Decapoda</taxon>
        <taxon>Pleocyemata</taxon>
        <taxon>Caridea</taxon>
        <taxon>Atyoidea</taxon>
        <taxon>Atyidae</taxon>
        <taxon>Halocaridina</taxon>
    </lineage>
</organism>